<proteinExistence type="predicted"/>
<dbReference type="Proteomes" id="UP000191691">
    <property type="component" value="Unassembled WGS sequence"/>
</dbReference>
<evidence type="ECO:0000313" key="2">
    <source>
        <dbReference type="Proteomes" id="UP000191691"/>
    </source>
</evidence>
<dbReference type="EMBL" id="MOOB01000024">
    <property type="protein sequence ID" value="OQE85261.1"/>
    <property type="molecule type" value="Genomic_DNA"/>
</dbReference>
<protein>
    <submittedName>
        <fullName evidence="1">Uncharacterized protein</fullName>
    </submittedName>
</protein>
<gene>
    <name evidence="1" type="ORF">PENNAL_c0024G07489</name>
</gene>
<dbReference type="AlphaFoldDB" id="A0A1V6YD04"/>
<organism evidence="1 2">
    <name type="scientific">Penicillium nalgiovense</name>
    <dbReference type="NCBI Taxonomy" id="60175"/>
    <lineage>
        <taxon>Eukaryota</taxon>
        <taxon>Fungi</taxon>
        <taxon>Dikarya</taxon>
        <taxon>Ascomycota</taxon>
        <taxon>Pezizomycotina</taxon>
        <taxon>Eurotiomycetes</taxon>
        <taxon>Eurotiomycetidae</taxon>
        <taxon>Eurotiales</taxon>
        <taxon>Aspergillaceae</taxon>
        <taxon>Penicillium</taxon>
    </lineage>
</organism>
<accession>A0A1V6YD04</accession>
<reference evidence="2" key="1">
    <citation type="journal article" date="2017" name="Nat. Microbiol.">
        <title>Global analysis of biosynthetic gene clusters reveals vast potential of secondary metabolite production in Penicillium species.</title>
        <authorList>
            <person name="Nielsen J.C."/>
            <person name="Grijseels S."/>
            <person name="Prigent S."/>
            <person name="Ji B."/>
            <person name="Dainat J."/>
            <person name="Nielsen K.F."/>
            <person name="Frisvad J.C."/>
            <person name="Workman M."/>
            <person name="Nielsen J."/>
        </authorList>
    </citation>
    <scope>NUCLEOTIDE SEQUENCE [LARGE SCALE GENOMIC DNA]</scope>
    <source>
        <strain evidence="2">IBT 13039</strain>
    </source>
</reference>
<name>A0A1V6YD04_PENNA</name>
<evidence type="ECO:0000313" key="1">
    <source>
        <dbReference type="EMBL" id="OQE85261.1"/>
    </source>
</evidence>
<sequence length="128" mass="14922">MHSATIRASVTQPLLVILRFRSEPRANTKEVATHQPIPTLSEDQLELLTDIRVRCDERAYARAQIMEEGWSIMHTVGMLISLTYRNGCLWPNFLWTLEQRMVMLVNEMVALGVSDEFDQDMVRMLWEQ</sequence>
<keyword evidence="2" id="KW-1185">Reference proteome</keyword>
<comment type="caution">
    <text evidence="1">The sequence shown here is derived from an EMBL/GenBank/DDBJ whole genome shotgun (WGS) entry which is preliminary data.</text>
</comment>
<dbReference type="OMA" id="MEWIVIR"/>